<keyword evidence="2" id="KW-1185">Reference proteome</keyword>
<evidence type="ECO:0000313" key="2">
    <source>
        <dbReference type="Proteomes" id="UP000244956"/>
    </source>
</evidence>
<proteinExistence type="predicted"/>
<protein>
    <submittedName>
        <fullName evidence="1">Uncharacterized protein</fullName>
    </submittedName>
</protein>
<dbReference type="EMBL" id="QEWP01000001">
    <property type="protein sequence ID" value="PWE01340.1"/>
    <property type="molecule type" value="Genomic_DNA"/>
</dbReference>
<dbReference type="AlphaFoldDB" id="A0A2U2BE43"/>
<organism evidence="1 2">
    <name type="scientific">Marinilabilia rubra</name>
    <dbReference type="NCBI Taxonomy" id="2162893"/>
    <lineage>
        <taxon>Bacteria</taxon>
        <taxon>Pseudomonadati</taxon>
        <taxon>Bacteroidota</taxon>
        <taxon>Bacteroidia</taxon>
        <taxon>Marinilabiliales</taxon>
        <taxon>Marinilabiliaceae</taxon>
        <taxon>Marinilabilia</taxon>
    </lineage>
</organism>
<dbReference type="Proteomes" id="UP000244956">
    <property type="component" value="Unassembled WGS sequence"/>
</dbReference>
<reference evidence="1 2" key="1">
    <citation type="submission" date="2018-05" db="EMBL/GenBank/DDBJ databases">
        <title>Marinilabilia rubrum sp. nov., isolated from saltern sediment.</title>
        <authorList>
            <person name="Zhang R."/>
        </authorList>
    </citation>
    <scope>NUCLEOTIDE SEQUENCE [LARGE SCALE GENOMIC DNA]</scope>
    <source>
        <strain evidence="1 2">WTE16</strain>
    </source>
</reference>
<gene>
    <name evidence="1" type="ORF">DDZ16_02315</name>
</gene>
<sequence>MFLVGITGSLLPFLFLLGVVFVFSMQTSTQSLDDALCFDDHKAQNHHIYNPSVFESDCETDFHFTKACSDSFDCKKDHLSGVHPPMQCCLEAANLRIIVRMPDPVVNESQYLNCFSGLSPPFWC</sequence>
<evidence type="ECO:0000313" key="1">
    <source>
        <dbReference type="EMBL" id="PWE01340.1"/>
    </source>
</evidence>
<comment type="caution">
    <text evidence="1">The sequence shown here is derived from an EMBL/GenBank/DDBJ whole genome shotgun (WGS) entry which is preliminary data.</text>
</comment>
<name>A0A2U2BE43_9BACT</name>
<accession>A0A2U2BE43</accession>